<evidence type="ECO:0000256" key="3">
    <source>
        <dbReference type="SAM" id="SignalP"/>
    </source>
</evidence>
<feature type="chain" id="PRO_5040131620" evidence="3">
    <location>
        <begin position="18"/>
        <end position="267"/>
    </location>
</feature>
<keyword evidence="1 3" id="KW-0732">Signal</keyword>
<dbReference type="SUPFAM" id="SSF50685">
    <property type="entry name" value="Barwin-like endoglucanases"/>
    <property type="match status" value="1"/>
</dbReference>
<dbReference type="Gene3D" id="2.40.40.10">
    <property type="entry name" value="RlpA-like domain"/>
    <property type="match status" value="1"/>
</dbReference>
<sequence length="267" mass="27340">MKSAIIAAAALATVAMAQPHGPHRRHHHEKRELVVEWETVYETVTVEIDESATNTYFPAAKTEAASASGSPGQFFQAGTSTTSVAAPPTSTAEPVVEPTTYQAPAPEPTTSTTPVAEPSTTYAAPPVESTTTAAAPAPTTTAGSGGSSGSAKSGKMTYYTVGLGSCGWDDAGDDDTMNIVAMGAGVWDAISSLTSYGLNQPAHPLCGQEITITAANGKSTTGIIRDKCPGCPTPDSIDVSEKIFLDLMGSTTAGVVDVTWSYNSFSG</sequence>
<organism evidence="4 5">
    <name type="scientific">Neoarthrinium moseri</name>
    <dbReference type="NCBI Taxonomy" id="1658444"/>
    <lineage>
        <taxon>Eukaryota</taxon>
        <taxon>Fungi</taxon>
        <taxon>Dikarya</taxon>
        <taxon>Ascomycota</taxon>
        <taxon>Pezizomycotina</taxon>
        <taxon>Sordariomycetes</taxon>
        <taxon>Xylariomycetidae</taxon>
        <taxon>Amphisphaeriales</taxon>
        <taxon>Apiosporaceae</taxon>
        <taxon>Neoarthrinium</taxon>
    </lineage>
</organism>
<feature type="compositionally biased region" description="Low complexity" evidence="2">
    <location>
        <begin position="79"/>
        <end position="96"/>
    </location>
</feature>
<keyword evidence="5" id="KW-1185">Reference proteome</keyword>
<feature type="compositionally biased region" description="Polar residues" evidence="2">
    <location>
        <begin position="65"/>
        <end position="78"/>
    </location>
</feature>
<feature type="compositionally biased region" description="Low complexity" evidence="2">
    <location>
        <begin position="108"/>
        <end position="121"/>
    </location>
</feature>
<evidence type="ECO:0000313" key="4">
    <source>
        <dbReference type="EMBL" id="KAI1875500.1"/>
    </source>
</evidence>
<dbReference type="PANTHER" id="PTHR31836">
    <property type="match status" value="1"/>
</dbReference>
<dbReference type="CDD" id="cd22191">
    <property type="entry name" value="DPBB_RlpA_EXP_N-like"/>
    <property type="match status" value="1"/>
</dbReference>
<comment type="caution">
    <text evidence="4">The sequence shown here is derived from an EMBL/GenBank/DDBJ whole genome shotgun (WGS) entry which is preliminary data.</text>
</comment>
<accession>A0A9Q0ANV1</accession>
<protein>
    <submittedName>
        <fullName evidence="4">Uncharacterized protein</fullName>
    </submittedName>
</protein>
<feature type="signal peptide" evidence="3">
    <location>
        <begin position="1"/>
        <end position="17"/>
    </location>
</feature>
<name>A0A9Q0ANV1_9PEZI</name>
<evidence type="ECO:0000313" key="5">
    <source>
        <dbReference type="Proteomes" id="UP000829685"/>
    </source>
</evidence>
<reference evidence="4" key="1">
    <citation type="submission" date="2021-03" db="EMBL/GenBank/DDBJ databases">
        <title>Revisited historic fungal species revealed as producer of novel bioactive compounds through whole genome sequencing and comparative genomics.</title>
        <authorList>
            <person name="Vignolle G.A."/>
            <person name="Hochenegger N."/>
            <person name="Mach R.L."/>
            <person name="Mach-Aigner A.R."/>
            <person name="Javad Rahimi M."/>
            <person name="Salim K.A."/>
            <person name="Chan C.M."/>
            <person name="Lim L.B.L."/>
            <person name="Cai F."/>
            <person name="Druzhinina I.S."/>
            <person name="U'Ren J.M."/>
            <person name="Derntl C."/>
        </authorList>
    </citation>
    <scope>NUCLEOTIDE SEQUENCE</scope>
    <source>
        <strain evidence="4">TUCIM 5799</strain>
    </source>
</reference>
<dbReference type="Proteomes" id="UP000829685">
    <property type="component" value="Unassembled WGS sequence"/>
</dbReference>
<feature type="compositionally biased region" description="Low complexity" evidence="2">
    <location>
        <begin position="129"/>
        <end position="142"/>
    </location>
</feature>
<feature type="region of interest" description="Disordered" evidence="2">
    <location>
        <begin position="65"/>
        <end position="152"/>
    </location>
</feature>
<dbReference type="AlphaFoldDB" id="A0A9Q0ANV1"/>
<gene>
    <name evidence="4" type="ORF">JX265_004558</name>
</gene>
<dbReference type="EMBL" id="JAFIMR010000008">
    <property type="protein sequence ID" value="KAI1875500.1"/>
    <property type="molecule type" value="Genomic_DNA"/>
</dbReference>
<dbReference type="PANTHER" id="PTHR31836:SF28">
    <property type="entry name" value="SRCR DOMAIN-CONTAINING PROTEIN-RELATED"/>
    <property type="match status" value="1"/>
</dbReference>
<dbReference type="InterPro" id="IPR051477">
    <property type="entry name" value="Expansin_CellWall"/>
</dbReference>
<evidence type="ECO:0000256" key="2">
    <source>
        <dbReference type="SAM" id="MobiDB-lite"/>
    </source>
</evidence>
<proteinExistence type="predicted"/>
<dbReference type="OrthoDB" id="623670at2759"/>
<dbReference type="InterPro" id="IPR036908">
    <property type="entry name" value="RlpA-like_sf"/>
</dbReference>
<evidence type="ECO:0000256" key="1">
    <source>
        <dbReference type="ARBA" id="ARBA00022729"/>
    </source>
</evidence>